<dbReference type="PANTHER" id="PTHR42940">
    <property type="entry name" value="ALCOHOL DEHYDROGENASE 1-RELATED"/>
    <property type="match status" value="1"/>
</dbReference>
<comment type="similarity">
    <text evidence="2">Belongs to the zinc-containing alcohol dehydrogenase family.</text>
</comment>
<dbReference type="InterPro" id="IPR013154">
    <property type="entry name" value="ADH-like_N"/>
</dbReference>
<name>A0A1L7XUP4_9HELO</name>
<evidence type="ECO:0000313" key="8">
    <source>
        <dbReference type="Proteomes" id="UP000184330"/>
    </source>
</evidence>
<dbReference type="GO" id="GO:0005737">
    <property type="term" value="C:cytoplasm"/>
    <property type="evidence" value="ECO:0007669"/>
    <property type="project" value="TreeGrafter"/>
</dbReference>
<evidence type="ECO:0000256" key="3">
    <source>
        <dbReference type="ARBA" id="ARBA00022723"/>
    </source>
</evidence>
<feature type="domain" description="Enoyl reductase (ER)" evidence="6">
    <location>
        <begin position="10"/>
        <end position="311"/>
    </location>
</feature>
<dbReference type="STRING" id="576137.A0A1L7XUP4"/>
<dbReference type="InterPro" id="IPR020843">
    <property type="entry name" value="ER"/>
</dbReference>
<evidence type="ECO:0000313" key="7">
    <source>
        <dbReference type="EMBL" id="CZR68752.1"/>
    </source>
</evidence>
<keyword evidence="8" id="KW-1185">Reference proteome</keyword>
<dbReference type="CDD" id="cd08254">
    <property type="entry name" value="hydroxyacyl_CoA_DH"/>
    <property type="match status" value="1"/>
</dbReference>
<dbReference type="EMBL" id="FJOG01000059">
    <property type="protein sequence ID" value="CZR68752.1"/>
    <property type="molecule type" value="Genomic_DNA"/>
</dbReference>
<dbReference type="InterPro" id="IPR013149">
    <property type="entry name" value="ADH-like_C"/>
</dbReference>
<dbReference type="Gene3D" id="3.90.180.10">
    <property type="entry name" value="Medium-chain alcohol dehydrogenases, catalytic domain"/>
    <property type="match status" value="1"/>
</dbReference>
<dbReference type="PANTHER" id="PTHR42940:SF8">
    <property type="entry name" value="VACUOLAR PROTEIN SORTING-ASSOCIATED PROTEIN 11"/>
    <property type="match status" value="1"/>
</dbReference>
<comment type="cofactor">
    <cofactor evidence="1">
        <name>Zn(2+)</name>
        <dbReference type="ChEBI" id="CHEBI:29105"/>
    </cofactor>
</comment>
<evidence type="ECO:0000259" key="6">
    <source>
        <dbReference type="SMART" id="SM00829"/>
    </source>
</evidence>
<keyword evidence="4" id="KW-0862">Zinc</keyword>
<keyword evidence="3" id="KW-0479">Metal-binding</keyword>
<dbReference type="InterPro" id="IPR011032">
    <property type="entry name" value="GroES-like_sf"/>
</dbReference>
<dbReference type="AlphaFoldDB" id="A0A1L7XUP4"/>
<evidence type="ECO:0000256" key="5">
    <source>
        <dbReference type="ARBA" id="ARBA00023002"/>
    </source>
</evidence>
<sequence length="320" mass="33704">MKAYQWNGPGTGLVLQDVPIPQPAAGEVQIQIKACGLCHSDCHILDGSGAQWVKQRPITLGHEISAQITALGEDVTELYVGQRVGIALVAPATAIGLDFNGGYAEFAVAPAHTVVPLPDNLSFEKACVAVDAMASAYHSVVKTAGVTSSMTVGVLGLGGLGSVGLRVACLLGATVYGVDIDSGKVEAAKKHGPEACSTNIEDFKDVVFDVIMDFVGVKATMVAAIHAVKREGVVVLVGMGDPEMLLPSGLIVMKNIEIRGSLGSRKEELPVIFDWIASGKLEPDIEEVPFDELNDALHRLEQGKAKSRMYVKPNGPQKLV</sequence>
<dbReference type="Proteomes" id="UP000184330">
    <property type="component" value="Unassembled WGS sequence"/>
</dbReference>
<organism evidence="7 8">
    <name type="scientific">Phialocephala subalpina</name>
    <dbReference type="NCBI Taxonomy" id="576137"/>
    <lineage>
        <taxon>Eukaryota</taxon>
        <taxon>Fungi</taxon>
        <taxon>Dikarya</taxon>
        <taxon>Ascomycota</taxon>
        <taxon>Pezizomycotina</taxon>
        <taxon>Leotiomycetes</taxon>
        <taxon>Helotiales</taxon>
        <taxon>Mollisiaceae</taxon>
        <taxon>Phialocephala</taxon>
        <taxon>Phialocephala fortinii species complex</taxon>
    </lineage>
</organism>
<dbReference type="InterPro" id="IPR036291">
    <property type="entry name" value="NAD(P)-bd_dom_sf"/>
</dbReference>
<dbReference type="GO" id="GO:0046872">
    <property type="term" value="F:metal ion binding"/>
    <property type="evidence" value="ECO:0007669"/>
    <property type="project" value="UniProtKB-KW"/>
</dbReference>
<protein>
    <submittedName>
        <fullName evidence="7">Related to Zn-dependent alcohol dehydrogenases</fullName>
    </submittedName>
</protein>
<dbReference type="SMART" id="SM00829">
    <property type="entry name" value="PKS_ER"/>
    <property type="match status" value="1"/>
</dbReference>
<dbReference type="OrthoDB" id="1879366at2759"/>
<dbReference type="Pfam" id="PF08240">
    <property type="entry name" value="ADH_N"/>
    <property type="match status" value="1"/>
</dbReference>
<gene>
    <name evidence="7" type="ORF">PAC_18651</name>
</gene>
<dbReference type="SUPFAM" id="SSF50129">
    <property type="entry name" value="GroES-like"/>
    <property type="match status" value="1"/>
</dbReference>
<evidence type="ECO:0000256" key="1">
    <source>
        <dbReference type="ARBA" id="ARBA00001947"/>
    </source>
</evidence>
<dbReference type="Pfam" id="PF00107">
    <property type="entry name" value="ADH_zinc_N"/>
    <property type="match status" value="1"/>
</dbReference>
<keyword evidence="5" id="KW-0560">Oxidoreductase</keyword>
<dbReference type="SUPFAM" id="SSF51735">
    <property type="entry name" value="NAD(P)-binding Rossmann-fold domains"/>
    <property type="match status" value="1"/>
</dbReference>
<proteinExistence type="inferred from homology"/>
<evidence type="ECO:0000256" key="4">
    <source>
        <dbReference type="ARBA" id="ARBA00022833"/>
    </source>
</evidence>
<evidence type="ECO:0000256" key="2">
    <source>
        <dbReference type="ARBA" id="ARBA00008072"/>
    </source>
</evidence>
<dbReference type="GO" id="GO:0004022">
    <property type="term" value="F:alcohol dehydrogenase (NAD+) activity"/>
    <property type="evidence" value="ECO:0007669"/>
    <property type="project" value="TreeGrafter"/>
</dbReference>
<reference evidence="7 8" key="1">
    <citation type="submission" date="2016-03" db="EMBL/GenBank/DDBJ databases">
        <authorList>
            <person name="Ploux O."/>
        </authorList>
    </citation>
    <scope>NUCLEOTIDE SEQUENCE [LARGE SCALE GENOMIC DNA]</scope>
    <source>
        <strain evidence="7 8">UAMH 11012</strain>
    </source>
</reference>
<accession>A0A1L7XUP4</accession>